<keyword evidence="3" id="KW-1185">Reference proteome</keyword>
<name>A0A2A2KF42_9BILA</name>
<evidence type="ECO:0000313" key="2">
    <source>
        <dbReference type="EMBL" id="PAV72473.1"/>
    </source>
</evidence>
<dbReference type="InterPro" id="IPR003711">
    <property type="entry name" value="CarD-like/TRCF_RID"/>
</dbReference>
<dbReference type="Gene3D" id="2.40.10.170">
    <property type="match status" value="1"/>
</dbReference>
<feature type="domain" description="CarD-like/TRCF RNAP-interacting" evidence="1">
    <location>
        <begin position="134"/>
        <end position="186"/>
    </location>
</feature>
<dbReference type="AlphaFoldDB" id="A0A2A2KF42"/>
<gene>
    <name evidence="2" type="ORF">WR25_19571</name>
</gene>
<protein>
    <recommendedName>
        <fullName evidence="1">CarD-like/TRCF RNAP-interacting domain-containing protein</fullName>
    </recommendedName>
</protein>
<reference evidence="2 3" key="1">
    <citation type="journal article" date="2017" name="Curr. Biol.">
        <title>Genome architecture and evolution of a unichromosomal asexual nematode.</title>
        <authorList>
            <person name="Fradin H."/>
            <person name="Zegar C."/>
            <person name="Gutwein M."/>
            <person name="Lucas J."/>
            <person name="Kovtun M."/>
            <person name="Corcoran D."/>
            <person name="Baugh L.R."/>
            <person name="Kiontke K."/>
            <person name="Gunsalus K."/>
            <person name="Fitch D.H."/>
            <person name="Piano F."/>
        </authorList>
    </citation>
    <scope>NUCLEOTIDE SEQUENCE [LARGE SCALE GENOMIC DNA]</scope>
    <source>
        <strain evidence="2">PF1309</strain>
    </source>
</reference>
<evidence type="ECO:0000259" key="1">
    <source>
        <dbReference type="Pfam" id="PF02559"/>
    </source>
</evidence>
<accession>A0A2A2KF42</accession>
<dbReference type="OrthoDB" id="10622652at2759"/>
<sequence length="205" mass="21268">MAERTVKTLPKAGDPPPRFVEQRGPMRAFAKVAKAALAAGTRVVLLGSARDLRFLTKRIEKAVDASATALDDWTAVAKAPKGSLLTLAAPADRGFTTKGVLAVAAADLIGSRADRDDGAVRRVDPDLLQTTEIRVGDTVIHEDHGIGTVAGLESLAEDGETGGDAIKLVYARDAVRLVPVADADRLAGTSAASASTPRSPKPRAA</sequence>
<dbReference type="InterPro" id="IPR036101">
    <property type="entry name" value="CarD-like/TRCF_RID_sf"/>
</dbReference>
<dbReference type="EMBL" id="LIAE01008777">
    <property type="protein sequence ID" value="PAV72473.1"/>
    <property type="molecule type" value="Genomic_DNA"/>
</dbReference>
<dbReference type="SUPFAM" id="SSF141259">
    <property type="entry name" value="CarD-like"/>
    <property type="match status" value="1"/>
</dbReference>
<dbReference type="Proteomes" id="UP000218231">
    <property type="component" value="Unassembled WGS sequence"/>
</dbReference>
<dbReference type="Pfam" id="PF02559">
    <property type="entry name" value="CarD_TRCF_RID"/>
    <property type="match status" value="1"/>
</dbReference>
<organism evidence="2 3">
    <name type="scientific">Diploscapter pachys</name>
    <dbReference type="NCBI Taxonomy" id="2018661"/>
    <lineage>
        <taxon>Eukaryota</taxon>
        <taxon>Metazoa</taxon>
        <taxon>Ecdysozoa</taxon>
        <taxon>Nematoda</taxon>
        <taxon>Chromadorea</taxon>
        <taxon>Rhabditida</taxon>
        <taxon>Rhabditina</taxon>
        <taxon>Rhabditomorpha</taxon>
        <taxon>Rhabditoidea</taxon>
        <taxon>Rhabditidae</taxon>
        <taxon>Diploscapter</taxon>
    </lineage>
</organism>
<proteinExistence type="predicted"/>
<comment type="caution">
    <text evidence="2">The sequence shown here is derived from an EMBL/GenBank/DDBJ whole genome shotgun (WGS) entry which is preliminary data.</text>
</comment>
<evidence type="ECO:0000313" key="3">
    <source>
        <dbReference type="Proteomes" id="UP000218231"/>
    </source>
</evidence>